<reference evidence="4" key="1">
    <citation type="journal article" date="2019" name="Int. J. Syst. Evol. Microbiol.">
        <title>The Global Catalogue of Microorganisms (GCM) 10K type strain sequencing project: providing services to taxonomists for standard genome sequencing and annotation.</title>
        <authorList>
            <consortium name="The Broad Institute Genomics Platform"/>
            <consortium name="The Broad Institute Genome Sequencing Center for Infectious Disease"/>
            <person name="Wu L."/>
            <person name="Ma J."/>
        </authorList>
    </citation>
    <scope>NUCLEOTIDE SEQUENCE [LARGE SCALE GENOMIC DNA]</scope>
    <source>
        <strain evidence="4">JCM 31037</strain>
    </source>
</reference>
<gene>
    <name evidence="3" type="ORF">ACFQ4H_26300</name>
</gene>
<accession>A0ABW3YK46</accession>
<evidence type="ECO:0000313" key="3">
    <source>
        <dbReference type="EMBL" id="MFD1324604.1"/>
    </source>
</evidence>
<name>A0ABW3YK46_9ACTN</name>
<feature type="region of interest" description="Disordered" evidence="1">
    <location>
        <begin position="73"/>
        <end position="96"/>
    </location>
</feature>
<evidence type="ECO:0000313" key="4">
    <source>
        <dbReference type="Proteomes" id="UP001597260"/>
    </source>
</evidence>
<protein>
    <submittedName>
        <fullName evidence="3">Wadjet anti-phage system protein JetD domain-containing protein</fullName>
    </submittedName>
</protein>
<dbReference type="RefSeq" id="WP_377575498.1">
    <property type="nucleotide sequence ID" value="NZ_JBHTMP010000052.1"/>
</dbReference>
<evidence type="ECO:0000259" key="2">
    <source>
        <dbReference type="Pfam" id="PF09983"/>
    </source>
</evidence>
<sequence>MTTTLGDIIAAYIAEQPTNRVRVDGLLRHATAVDPTLVGDPTARARLAAILTGLAEAGAVVLPKARSGWDDRTKPPLPIWVGKPTKPRRTQAAPTPRVWPQALEAAAAIASRPDEYQLLDKIGIWLRNNPNAEPVPLEERSLEILDDEKALAIETTKRLFTTGALTLDLLACYPTPVPFPSQHVPGVGPARLLVAENNATFHSLLQAARQLHPDARPDLHIGWGCGNQFPTSITAVTLLDPAPTALYYVGDLDAAGLRIAAGAAAKANAHKLPPLRPATALYEWLLAHGVPRADRSNPGISNPAALIALMPEHLHEPISQLLRGRRRIAQETLGLRALRANPNLLAQAVDYRS</sequence>
<keyword evidence="4" id="KW-1185">Reference proteome</keyword>
<organism evidence="3 4">
    <name type="scientific">Micromonospora sonneratiae</name>
    <dbReference type="NCBI Taxonomy" id="1184706"/>
    <lineage>
        <taxon>Bacteria</taxon>
        <taxon>Bacillati</taxon>
        <taxon>Actinomycetota</taxon>
        <taxon>Actinomycetes</taxon>
        <taxon>Micromonosporales</taxon>
        <taxon>Micromonosporaceae</taxon>
        <taxon>Micromonospora</taxon>
    </lineage>
</organism>
<comment type="caution">
    <text evidence="3">The sequence shown here is derived from an EMBL/GenBank/DDBJ whole genome shotgun (WGS) entry which is preliminary data.</text>
</comment>
<dbReference type="EMBL" id="JBHTMP010000052">
    <property type="protein sequence ID" value="MFD1324604.1"/>
    <property type="molecule type" value="Genomic_DNA"/>
</dbReference>
<evidence type="ECO:0000256" key="1">
    <source>
        <dbReference type="SAM" id="MobiDB-lite"/>
    </source>
</evidence>
<dbReference type="InterPro" id="IPR024534">
    <property type="entry name" value="JetD_C"/>
</dbReference>
<dbReference type="Pfam" id="PF09983">
    <property type="entry name" value="JetD_C"/>
    <property type="match status" value="1"/>
</dbReference>
<proteinExistence type="predicted"/>
<feature type="domain" description="Wadjet protein JetD C-terminal" evidence="2">
    <location>
        <begin position="187"/>
        <end position="339"/>
    </location>
</feature>
<dbReference type="Proteomes" id="UP001597260">
    <property type="component" value="Unassembled WGS sequence"/>
</dbReference>